<protein>
    <recommendedName>
        <fullName evidence="2">Amine oxidase domain-containing protein</fullName>
    </recommendedName>
</protein>
<dbReference type="InterPro" id="IPR036188">
    <property type="entry name" value="FAD/NAD-bd_sf"/>
</dbReference>
<dbReference type="Gene3D" id="3.50.50.60">
    <property type="entry name" value="FAD/NAD(P)-binding domain"/>
    <property type="match status" value="1"/>
</dbReference>
<dbReference type="Pfam" id="PF01593">
    <property type="entry name" value="Amino_oxidase"/>
    <property type="match status" value="1"/>
</dbReference>
<reference evidence="3 4" key="1">
    <citation type="journal article" date="2013" name="BMC Genomics">
        <title>Reconstruction of the lipid metabolism for the microalga Monoraphidium neglectum from its genome sequence reveals characteristics suitable for biofuel production.</title>
        <authorList>
            <person name="Bogen C."/>
            <person name="Al-Dilaimi A."/>
            <person name="Albersmeier A."/>
            <person name="Wichmann J."/>
            <person name="Grundmann M."/>
            <person name="Rupp O."/>
            <person name="Lauersen K.J."/>
            <person name="Blifernez-Klassen O."/>
            <person name="Kalinowski J."/>
            <person name="Goesmann A."/>
            <person name="Mussgnug J.H."/>
            <person name="Kruse O."/>
        </authorList>
    </citation>
    <scope>NUCLEOTIDE SEQUENCE [LARGE SCALE GENOMIC DNA]</scope>
    <source>
        <strain evidence="3 4">SAG 48.87</strain>
    </source>
</reference>
<accession>A0A0D2M235</accession>
<dbReference type="InterPro" id="IPR002937">
    <property type="entry name" value="Amino_oxidase"/>
</dbReference>
<dbReference type="PANTHER" id="PTHR10742">
    <property type="entry name" value="FLAVIN MONOAMINE OXIDASE"/>
    <property type="match status" value="1"/>
</dbReference>
<dbReference type="EMBL" id="KK103481">
    <property type="protein sequence ID" value="KIY95491.1"/>
    <property type="molecule type" value="Genomic_DNA"/>
</dbReference>
<proteinExistence type="inferred from homology"/>
<dbReference type="KEGG" id="mng:MNEG_12471"/>
<evidence type="ECO:0000256" key="1">
    <source>
        <dbReference type="ARBA" id="ARBA00005995"/>
    </source>
</evidence>
<dbReference type="OrthoDB" id="5046242at2759"/>
<organism evidence="3 4">
    <name type="scientific">Monoraphidium neglectum</name>
    <dbReference type="NCBI Taxonomy" id="145388"/>
    <lineage>
        <taxon>Eukaryota</taxon>
        <taxon>Viridiplantae</taxon>
        <taxon>Chlorophyta</taxon>
        <taxon>core chlorophytes</taxon>
        <taxon>Chlorophyceae</taxon>
        <taxon>CS clade</taxon>
        <taxon>Sphaeropleales</taxon>
        <taxon>Selenastraceae</taxon>
        <taxon>Monoraphidium</taxon>
    </lineage>
</organism>
<gene>
    <name evidence="3" type="ORF">MNEG_12471</name>
</gene>
<dbReference type="SUPFAM" id="SSF54373">
    <property type="entry name" value="FAD-linked reductases, C-terminal domain"/>
    <property type="match status" value="1"/>
</dbReference>
<evidence type="ECO:0000259" key="2">
    <source>
        <dbReference type="Pfam" id="PF01593"/>
    </source>
</evidence>
<keyword evidence="4" id="KW-1185">Reference proteome</keyword>
<dbReference type="Proteomes" id="UP000054498">
    <property type="component" value="Unassembled WGS sequence"/>
</dbReference>
<dbReference type="RefSeq" id="XP_013894511.1">
    <property type="nucleotide sequence ID" value="XM_014039057.1"/>
</dbReference>
<evidence type="ECO:0000313" key="3">
    <source>
        <dbReference type="EMBL" id="KIY95491.1"/>
    </source>
</evidence>
<comment type="similarity">
    <text evidence="1">Belongs to the flavin monoamine oxidase family.</text>
</comment>
<dbReference type="GeneID" id="25729837"/>
<dbReference type="InterPro" id="IPR050281">
    <property type="entry name" value="Flavin_monoamine_oxidase"/>
</dbReference>
<dbReference type="SUPFAM" id="SSF51905">
    <property type="entry name" value="FAD/NAD(P)-binding domain"/>
    <property type="match status" value="1"/>
</dbReference>
<evidence type="ECO:0000313" key="4">
    <source>
        <dbReference type="Proteomes" id="UP000054498"/>
    </source>
</evidence>
<sequence>MPYALLHGLAPWPIEAGPEFIHGAENHKFNQVVKDFGLKFTEKGWPDWWYFGEERRLVKDDDVDDEVDKVHELFDSVGDEAPPPPGADVSAEAWLRSKGATERQLAVADVCYANDFGASLRQLGLRELIVENNNWDSGETYLISDQSMRVVVERLAEGLDFLTSFPVTAIHYSPNGAVLRGPGGRELRARKVVVTAPLRVLQAGKIAFSPPLPERKRAAIQRLRMGNAVKVVCAFRRRFWPEDLYDVCCTGAFAPELWNTSHAPTGAAGEHLHAMVGFIAGERADAIKGMGHAEAARRFVAQLDEMFGSASDPAPASASLVRYEVFDWSEVEWVGGAYTFPSLGAEEGDREALAAPVAGALFFAGEASHPAVNPCMQAALETGERAAAQVVAALSAAGVRSRL</sequence>
<feature type="domain" description="Amine oxidase" evidence="2">
    <location>
        <begin position="13"/>
        <end position="390"/>
    </location>
</feature>
<dbReference type="GO" id="GO:0016491">
    <property type="term" value="F:oxidoreductase activity"/>
    <property type="evidence" value="ECO:0007669"/>
    <property type="project" value="InterPro"/>
</dbReference>
<name>A0A0D2M235_9CHLO</name>
<dbReference type="STRING" id="145388.A0A0D2M235"/>
<dbReference type="AlphaFoldDB" id="A0A0D2M235"/>
<dbReference type="PANTHER" id="PTHR10742:SF418">
    <property type="entry name" value="AMINE OXIDASE DOMAIN-CONTAINING PROTEIN"/>
    <property type="match status" value="1"/>
</dbReference>